<feature type="region of interest" description="Disordered" evidence="1">
    <location>
        <begin position="26"/>
        <end position="50"/>
    </location>
</feature>
<sequence length="223" mass="24277">MRLRAAIGADGGNLFRETALFMLHPTRNSGMGPRGGEGAGAAGRRKSEKPEFRAVRIGEARQGEATVRLGHYVPVALCVAMVMAGCAVNEAVLTGHDFIDEAADALQVGIDEYHADDGERLAVARRHLVAAFVKDVVAASSDGAKVEAKTQQFLSLLEKAEQAAAVERQRRARLAAWLDELRQVNADMRETAEWKLGWNERIRTYVGQLRESAHGDRSGKQSD</sequence>
<gene>
    <name evidence="2" type="ORF">S01H1_32380</name>
</gene>
<evidence type="ECO:0000256" key="1">
    <source>
        <dbReference type="SAM" id="MobiDB-lite"/>
    </source>
</evidence>
<comment type="caution">
    <text evidence="2">The sequence shown here is derived from an EMBL/GenBank/DDBJ whole genome shotgun (WGS) entry which is preliminary data.</text>
</comment>
<name>X0UU08_9ZZZZ</name>
<proteinExistence type="predicted"/>
<protein>
    <submittedName>
        <fullName evidence="2">Uncharacterized protein</fullName>
    </submittedName>
</protein>
<reference evidence="2" key="1">
    <citation type="journal article" date="2014" name="Front. Microbiol.">
        <title>High frequency of phylogenetically diverse reductive dehalogenase-homologous genes in deep subseafloor sedimentary metagenomes.</title>
        <authorList>
            <person name="Kawai M."/>
            <person name="Futagami T."/>
            <person name="Toyoda A."/>
            <person name="Takaki Y."/>
            <person name="Nishi S."/>
            <person name="Hori S."/>
            <person name="Arai W."/>
            <person name="Tsubouchi T."/>
            <person name="Morono Y."/>
            <person name="Uchiyama I."/>
            <person name="Ito T."/>
            <person name="Fujiyama A."/>
            <person name="Inagaki F."/>
            <person name="Takami H."/>
        </authorList>
    </citation>
    <scope>NUCLEOTIDE SEQUENCE</scope>
    <source>
        <strain evidence="2">Expedition CK06-06</strain>
    </source>
</reference>
<dbReference type="EMBL" id="BARS01020041">
    <property type="protein sequence ID" value="GAG02697.1"/>
    <property type="molecule type" value="Genomic_DNA"/>
</dbReference>
<organism evidence="2">
    <name type="scientific">marine sediment metagenome</name>
    <dbReference type="NCBI Taxonomy" id="412755"/>
    <lineage>
        <taxon>unclassified sequences</taxon>
        <taxon>metagenomes</taxon>
        <taxon>ecological metagenomes</taxon>
    </lineage>
</organism>
<evidence type="ECO:0000313" key="2">
    <source>
        <dbReference type="EMBL" id="GAG02697.1"/>
    </source>
</evidence>
<feature type="compositionally biased region" description="Gly residues" evidence="1">
    <location>
        <begin position="32"/>
        <end position="41"/>
    </location>
</feature>
<accession>X0UU08</accession>
<dbReference type="AlphaFoldDB" id="X0UU08"/>